<name>A0A1D1Y4H8_9ARAE</name>
<dbReference type="Pfam" id="PF14413">
    <property type="entry name" value="Thg1C"/>
    <property type="match status" value="1"/>
</dbReference>
<dbReference type="PANTHER" id="PTHR12729:SF6">
    <property type="entry name" value="TRNA(HIS) GUANYLYLTRANSFERASE-RELATED"/>
    <property type="match status" value="1"/>
</dbReference>
<dbReference type="InterPro" id="IPR007537">
    <property type="entry name" value="tRNAHis_GuaTrfase_Thg1"/>
</dbReference>
<dbReference type="Gene3D" id="3.30.70.3000">
    <property type="match status" value="1"/>
</dbReference>
<keyword evidence="2" id="KW-0808">Transferase</keyword>
<dbReference type="GO" id="GO:0008193">
    <property type="term" value="F:tRNA guanylyltransferase activity"/>
    <property type="evidence" value="ECO:0007669"/>
    <property type="project" value="InterPro"/>
</dbReference>
<gene>
    <name evidence="2" type="primary">thg1_2</name>
    <name evidence="3" type="synonym">thg1_6</name>
    <name evidence="3" type="ORF">g.86958</name>
    <name evidence="2" type="ORF">g.86960</name>
</gene>
<reference evidence="2" key="1">
    <citation type="submission" date="2015-07" db="EMBL/GenBank/DDBJ databases">
        <title>Transcriptome Assembly of Anthurium amnicola.</title>
        <authorList>
            <person name="Suzuki J."/>
        </authorList>
    </citation>
    <scope>NUCLEOTIDE SEQUENCE</scope>
</reference>
<proteinExistence type="predicted"/>
<dbReference type="InterPro" id="IPR038469">
    <property type="entry name" value="tRNAHis_GuaTrfase_Thg1_sf"/>
</dbReference>
<dbReference type="EMBL" id="GDJX01001445">
    <property type="protein sequence ID" value="JAT66491.1"/>
    <property type="molecule type" value="Transcribed_RNA"/>
</dbReference>
<dbReference type="GO" id="GO:0000287">
    <property type="term" value="F:magnesium ion binding"/>
    <property type="evidence" value="ECO:0007669"/>
    <property type="project" value="InterPro"/>
</dbReference>
<dbReference type="EMBL" id="GDJX01018382">
    <property type="protein sequence ID" value="JAT49554.1"/>
    <property type="molecule type" value="Transcribed_RNA"/>
</dbReference>
<evidence type="ECO:0000313" key="2">
    <source>
        <dbReference type="EMBL" id="JAT49554.1"/>
    </source>
</evidence>
<protein>
    <submittedName>
        <fullName evidence="2">Putative tRNA(His) guanylyltransferase</fullName>
    </submittedName>
</protein>
<dbReference type="GO" id="GO:0006400">
    <property type="term" value="P:tRNA modification"/>
    <property type="evidence" value="ECO:0007669"/>
    <property type="project" value="InterPro"/>
</dbReference>
<organism evidence="2">
    <name type="scientific">Anthurium amnicola</name>
    <dbReference type="NCBI Taxonomy" id="1678845"/>
    <lineage>
        <taxon>Eukaryota</taxon>
        <taxon>Viridiplantae</taxon>
        <taxon>Streptophyta</taxon>
        <taxon>Embryophyta</taxon>
        <taxon>Tracheophyta</taxon>
        <taxon>Spermatophyta</taxon>
        <taxon>Magnoliopsida</taxon>
        <taxon>Liliopsida</taxon>
        <taxon>Araceae</taxon>
        <taxon>Pothoideae</taxon>
        <taxon>Potheae</taxon>
        <taxon>Anthurium</taxon>
    </lineage>
</organism>
<evidence type="ECO:0000313" key="3">
    <source>
        <dbReference type="EMBL" id="JAT66491.1"/>
    </source>
</evidence>
<evidence type="ECO:0000259" key="1">
    <source>
        <dbReference type="Pfam" id="PF14413"/>
    </source>
</evidence>
<dbReference type="AlphaFoldDB" id="A0A1D1Y4H8"/>
<feature type="domain" description="Thg1 C-terminal" evidence="1">
    <location>
        <begin position="23"/>
        <end position="117"/>
    </location>
</feature>
<keyword evidence="2" id="KW-0548">Nucleotidyltransferase</keyword>
<accession>A0A1D1Y4H8</accession>
<dbReference type="InterPro" id="IPR025845">
    <property type="entry name" value="Thg1_C_dom"/>
</dbReference>
<sequence>MVTVMSSVSFGVREPNSMKDGRGHVNNQFNICFWMLVKSGKTRSQAQKFLEGTRTSEKNELLFQQFGMNYNTLPAIFRKGSCVFRDKVEEAVKLDNIGNPIKRSRKKVRVEHCDIIGEEFWNKHLDILVED</sequence>
<dbReference type="PANTHER" id="PTHR12729">
    <property type="entry name" value="TRNA(HIS) GUANYLYLTRANSFERASE-RELATED"/>
    <property type="match status" value="1"/>
</dbReference>